<feature type="transmembrane region" description="Helical" evidence="2">
    <location>
        <begin position="170"/>
        <end position="191"/>
    </location>
</feature>
<keyword evidence="2" id="KW-1133">Transmembrane helix</keyword>
<dbReference type="EMBL" id="QXTE01000643">
    <property type="protein sequence ID" value="TFJ96551.1"/>
    <property type="molecule type" value="Genomic_DNA"/>
</dbReference>
<comment type="caution">
    <text evidence="4">The sequence shown here is derived from an EMBL/GenBank/DDBJ whole genome shotgun (WGS) entry which is preliminary data.</text>
</comment>
<evidence type="ECO:0000313" key="4">
    <source>
        <dbReference type="EMBL" id="TFJ96551.1"/>
    </source>
</evidence>
<dbReference type="CDD" id="cd00099">
    <property type="entry name" value="IgV"/>
    <property type="match status" value="1"/>
</dbReference>
<evidence type="ECO:0000313" key="5">
    <source>
        <dbReference type="Proteomes" id="UP000297703"/>
    </source>
</evidence>
<keyword evidence="5" id="KW-1185">Reference proteome</keyword>
<dbReference type="InterPro" id="IPR013106">
    <property type="entry name" value="Ig_V-set"/>
</dbReference>
<reference evidence="4 5" key="2">
    <citation type="submission" date="2019-04" db="EMBL/GenBank/DDBJ databases">
        <title>The genome sequence of big-headed turtle.</title>
        <authorList>
            <person name="Gong S."/>
        </authorList>
    </citation>
    <scope>NUCLEOTIDE SEQUENCE [LARGE SCALE GENOMIC DNA]</scope>
    <source>
        <strain evidence="4">DO16091913</strain>
        <tissue evidence="4">Muscle</tissue>
    </source>
</reference>
<dbReference type="Pfam" id="PF07686">
    <property type="entry name" value="V-set"/>
    <property type="match status" value="1"/>
</dbReference>
<keyword evidence="2" id="KW-0472">Membrane</keyword>
<gene>
    <name evidence="4" type="ORF">DR999_PMT21643</name>
</gene>
<dbReference type="AlphaFoldDB" id="A0A4D9DJE2"/>
<dbReference type="SUPFAM" id="SSF48726">
    <property type="entry name" value="Immunoglobulin"/>
    <property type="match status" value="1"/>
</dbReference>
<feature type="domain" description="Ig-like" evidence="3">
    <location>
        <begin position="30"/>
        <end position="124"/>
    </location>
</feature>
<dbReference type="PROSITE" id="PS50835">
    <property type="entry name" value="IG_LIKE"/>
    <property type="match status" value="1"/>
</dbReference>
<proteinExistence type="predicted"/>
<keyword evidence="2" id="KW-0812">Transmembrane</keyword>
<dbReference type="InterPro" id="IPR036179">
    <property type="entry name" value="Ig-like_dom_sf"/>
</dbReference>
<protein>
    <submittedName>
        <fullName evidence="4">HIT family protein</fullName>
    </submittedName>
</protein>
<accession>A0A4D9DJE2</accession>
<feature type="region of interest" description="Disordered" evidence="1">
    <location>
        <begin position="230"/>
        <end position="262"/>
    </location>
</feature>
<sequence>MMVAYVAGQEGVYSLSLSLLPAGRCLKRIGEFSVLQQPPRAVKEAGDSVEMTCTLALPPGHPRPSSVLVTWHRGHRGDGLTGTGKLSEVEELRGRVDTAWLENVSASTLHIHTLQHNDSALYLCLFVVFPSAQPCVLEGNGTRLTVTGFSARGNRTQISSEHRELPEHHWTIRLLALGVGIVLTAAVVLCLHRTRAGCGQRSRRPQQEAVSAALWKQALFVDKQKVTLGDEERSSKARRLCQAKHRHSRKAPARIPRAPRPRERTCQLASVLRCGPGRVVFPGVEKPERETGSAHSVLTSRKRNE</sequence>
<reference evidence="4 5" key="1">
    <citation type="submission" date="2019-04" db="EMBL/GenBank/DDBJ databases">
        <title>Draft genome of the big-headed turtle Platysternon megacephalum.</title>
        <authorList>
            <person name="Gong S."/>
        </authorList>
    </citation>
    <scope>NUCLEOTIDE SEQUENCE [LARGE SCALE GENOMIC DNA]</scope>
    <source>
        <strain evidence="4">DO16091913</strain>
        <tissue evidence="4">Muscle</tissue>
    </source>
</reference>
<feature type="compositionally biased region" description="Basic residues" evidence="1">
    <location>
        <begin position="236"/>
        <end position="252"/>
    </location>
</feature>
<evidence type="ECO:0000259" key="3">
    <source>
        <dbReference type="PROSITE" id="PS50835"/>
    </source>
</evidence>
<feature type="region of interest" description="Disordered" evidence="1">
    <location>
        <begin position="283"/>
        <end position="305"/>
    </location>
</feature>
<dbReference type="InterPro" id="IPR007110">
    <property type="entry name" value="Ig-like_dom"/>
</dbReference>
<dbReference type="SMART" id="SM00409">
    <property type="entry name" value="IG"/>
    <property type="match status" value="1"/>
</dbReference>
<dbReference type="OrthoDB" id="9426875at2759"/>
<name>A0A4D9DJE2_9SAUR</name>
<organism evidence="4 5">
    <name type="scientific">Platysternon megacephalum</name>
    <name type="common">big-headed turtle</name>
    <dbReference type="NCBI Taxonomy" id="55544"/>
    <lineage>
        <taxon>Eukaryota</taxon>
        <taxon>Metazoa</taxon>
        <taxon>Chordata</taxon>
        <taxon>Craniata</taxon>
        <taxon>Vertebrata</taxon>
        <taxon>Euteleostomi</taxon>
        <taxon>Archelosauria</taxon>
        <taxon>Testudinata</taxon>
        <taxon>Testudines</taxon>
        <taxon>Cryptodira</taxon>
        <taxon>Durocryptodira</taxon>
        <taxon>Testudinoidea</taxon>
        <taxon>Platysternidae</taxon>
        <taxon>Platysternon</taxon>
    </lineage>
</organism>
<evidence type="ECO:0000256" key="2">
    <source>
        <dbReference type="SAM" id="Phobius"/>
    </source>
</evidence>
<dbReference type="InterPro" id="IPR013783">
    <property type="entry name" value="Ig-like_fold"/>
</dbReference>
<evidence type="ECO:0000256" key="1">
    <source>
        <dbReference type="SAM" id="MobiDB-lite"/>
    </source>
</evidence>
<dbReference type="InterPro" id="IPR003599">
    <property type="entry name" value="Ig_sub"/>
</dbReference>
<dbReference type="Proteomes" id="UP000297703">
    <property type="component" value="Unassembled WGS sequence"/>
</dbReference>
<dbReference type="Gene3D" id="2.60.40.10">
    <property type="entry name" value="Immunoglobulins"/>
    <property type="match status" value="1"/>
</dbReference>